<dbReference type="Proteomes" id="UP000192257">
    <property type="component" value="Unassembled WGS sequence"/>
</dbReference>
<evidence type="ECO:0000313" key="3">
    <source>
        <dbReference type="Proteomes" id="UP000192257"/>
    </source>
</evidence>
<feature type="compositionally biased region" description="Low complexity" evidence="1">
    <location>
        <begin position="355"/>
        <end position="367"/>
    </location>
</feature>
<sequence length="425" mass="43670">GGALRVRPAAESEWLTCGAGSRVSACGKYADLCRQRTARATTTISNTTVGQPKAVMAIDSSHHDGDVSGTIFTELFLGLPRKREEGSRVPPRGDQGKSGKPGQPLTEHRAETGGVGNIIREPEQSVVPSPPEVLSDESPRTQHTDPVGIEEPAGSSGARSNSSSGDGAEHSAVDALSSTSAAGTQKTQEEIQQTQSKNDGTDVASQGKQEISSSTTDNNRHSNVNHRGDAVSSSVISAPQAERSTSTNGGGDSAGEHTETQQSNPPAEGSLGSSNNTGDKTVPGDSNLSAATEVTAQESASGSAPPDSQETNSTTQPSPANTVNEESTATPSRDSNLTQQSTATDDVTAAPNPPETNTTTLPSTENNVTEAPTTTPSPVPNAEINTIASAVQKNKANVDSSVSPVWMHTAAPLLIVAVLFSVTVY</sequence>
<feature type="region of interest" description="Disordered" evidence="1">
    <location>
        <begin position="82"/>
        <end position="381"/>
    </location>
</feature>
<feature type="compositionally biased region" description="Polar residues" evidence="1">
    <location>
        <begin position="231"/>
        <end position="247"/>
    </location>
</feature>
<dbReference type="GeneID" id="39990031"/>
<proteinExistence type="predicted"/>
<keyword evidence="3" id="KW-1185">Reference proteome</keyword>
<accession>A0A1X0NI94</accession>
<dbReference type="RefSeq" id="XP_028878482.1">
    <property type="nucleotide sequence ID" value="XM_029030251.1"/>
</dbReference>
<dbReference type="VEuPathDB" id="TriTrypDB:TM35_000451540"/>
<evidence type="ECO:0000256" key="1">
    <source>
        <dbReference type="SAM" id="MobiDB-lite"/>
    </source>
</evidence>
<gene>
    <name evidence="2" type="ORF">TM35_000451540</name>
</gene>
<name>A0A1X0NI94_9TRYP</name>
<feature type="compositionally biased region" description="Low complexity" evidence="1">
    <location>
        <begin position="153"/>
        <end position="166"/>
    </location>
</feature>
<dbReference type="EMBL" id="NBCO01000045">
    <property type="protein sequence ID" value="ORC84416.1"/>
    <property type="molecule type" value="Genomic_DNA"/>
</dbReference>
<feature type="compositionally biased region" description="Polar residues" evidence="1">
    <location>
        <begin position="260"/>
        <end position="345"/>
    </location>
</feature>
<dbReference type="AlphaFoldDB" id="A0A1X0NI94"/>
<comment type="caution">
    <text evidence="2">The sequence shown here is derived from an EMBL/GenBank/DDBJ whole genome shotgun (WGS) entry which is preliminary data.</text>
</comment>
<feature type="compositionally biased region" description="Polar residues" evidence="1">
    <location>
        <begin position="203"/>
        <end position="217"/>
    </location>
</feature>
<organism evidence="2 3">
    <name type="scientific">Trypanosoma theileri</name>
    <dbReference type="NCBI Taxonomy" id="67003"/>
    <lineage>
        <taxon>Eukaryota</taxon>
        <taxon>Discoba</taxon>
        <taxon>Euglenozoa</taxon>
        <taxon>Kinetoplastea</taxon>
        <taxon>Metakinetoplastina</taxon>
        <taxon>Trypanosomatida</taxon>
        <taxon>Trypanosomatidae</taxon>
        <taxon>Trypanosoma</taxon>
    </lineage>
</organism>
<reference evidence="2 3" key="1">
    <citation type="submission" date="2017-03" db="EMBL/GenBank/DDBJ databases">
        <title>An alternative strategy for trypanosome survival in the mammalian bloodstream revealed through genome and transcriptome analysis of the ubiquitous bovine parasite Trypanosoma (Megatrypanum) theileri.</title>
        <authorList>
            <person name="Kelly S."/>
            <person name="Ivens A."/>
            <person name="Mott A."/>
            <person name="O'Neill E."/>
            <person name="Emms D."/>
            <person name="Macleod O."/>
            <person name="Voorheis P."/>
            <person name="Matthews J."/>
            <person name="Matthews K."/>
            <person name="Carrington M."/>
        </authorList>
    </citation>
    <scope>NUCLEOTIDE SEQUENCE [LARGE SCALE GENOMIC DNA]</scope>
    <source>
        <strain evidence="2">Edinburgh</strain>
    </source>
</reference>
<feature type="compositionally biased region" description="Low complexity" evidence="1">
    <location>
        <begin position="184"/>
        <end position="195"/>
    </location>
</feature>
<protein>
    <submittedName>
        <fullName evidence="2">Uncharacterized protein</fullName>
    </submittedName>
</protein>
<evidence type="ECO:0000313" key="2">
    <source>
        <dbReference type="EMBL" id="ORC84416.1"/>
    </source>
</evidence>
<feature type="non-terminal residue" evidence="2">
    <location>
        <position position="1"/>
    </location>
</feature>